<feature type="compositionally biased region" description="Gly residues" evidence="1">
    <location>
        <begin position="8"/>
        <end position="28"/>
    </location>
</feature>
<dbReference type="EMBL" id="OZ035824">
    <property type="protein sequence ID" value="CAL1592011.1"/>
    <property type="molecule type" value="Genomic_DNA"/>
</dbReference>
<dbReference type="AlphaFoldDB" id="A0AAV2KSL5"/>
<reference evidence="2 3" key="1">
    <citation type="submission" date="2024-04" db="EMBL/GenBank/DDBJ databases">
        <authorList>
            <person name="Waldvogel A.-M."/>
            <person name="Schoenle A."/>
        </authorList>
    </citation>
    <scope>NUCLEOTIDE SEQUENCE [LARGE SCALE GENOMIC DNA]</scope>
</reference>
<dbReference type="Proteomes" id="UP001497482">
    <property type="component" value="Chromosome 2"/>
</dbReference>
<name>A0AAV2KSL5_KNICA</name>
<accession>A0AAV2KSL5</accession>
<evidence type="ECO:0000313" key="2">
    <source>
        <dbReference type="EMBL" id="CAL1592011.1"/>
    </source>
</evidence>
<feature type="region of interest" description="Disordered" evidence="1">
    <location>
        <begin position="52"/>
        <end position="75"/>
    </location>
</feature>
<protein>
    <submittedName>
        <fullName evidence="2">Uncharacterized protein</fullName>
    </submittedName>
</protein>
<sequence length="75" mass="7498">MSAPPPGVGGGGWGGGWGGGGGVGWGGEVGAWWVDELHMWTEVSRYITLKDHSDTPAAPSAHGSPPHSSSSQAST</sequence>
<evidence type="ECO:0000256" key="1">
    <source>
        <dbReference type="SAM" id="MobiDB-lite"/>
    </source>
</evidence>
<feature type="region of interest" description="Disordered" evidence="1">
    <location>
        <begin position="1"/>
        <end position="28"/>
    </location>
</feature>
<evidence type="ECO:0000313" key="3">
    <source>
        <dbReference type="Proteomes" id="UP001497482"/>
    </source>
</evidence>
<feature type="compositionally biased region" description="Low complexity" evidence="1">
    <location>
        <begin position="56"/>
        <end position="75"/>
    </location>
</feature>
<gene>
    <name evidence="2" type="ORF">KC01_LOCUS21330</name>
</gene>
<organism evidence="2 3">
    <name type="scientific">Knipowitschia caucasica</name>
    <name type="common">Caucasian dwarf goby</name>
    <name type="synonym">Pomatoschistus caucasicus</name>
    <dbReference type="NCBI Taxonomy" id="637954"/>
    <lineage>
        <taxon>Eukaryota</taxon>
        <taxon>Metazoa</taxon>
        <taxon>Chordata</taxon>
        <taxon>Craniata</taxon>
        <taxon>Vertebrata</taxon>
        <taxon>Euteleostomi</taxon>
        <taxon>Actinopterygii</taxon>
        <taxon>Neopterygii</taxon>
        <taxon>Teleostei</taxon>
        <taxon>Neoteleostei</taxon>
        <taxon>Acanthomorphata</taxon>
        <taxon>Gobiaria</taxon>
        <taxon>Gobiiformes</taxon>
        <taxon>Gobioidei</taxon>
        <taxon>Gobiidae</taxon>
        <taxon>Gobiinae</taxon>
        <taxon>Knipowitschia</taxon>
    </lineage>
</organism>
<proteinExistence type="predicted"/>
<keyword evidence="3" id="KW-1185">Reference proteome</keyword>